<feature type="transmembrane region" description="Helical" evidence="1">
    <location>
        <begin position="6"/>
        <end position="22"/>
    </location>
</feature>
<dbReference type="EMBL" id="KQ424755">
    <property type="protein sequence ID" value="KOF70521.1"/>
    <property type="molecule type" value="Genomic_DNA"/>
</dbReference>
<reference evidence="2" key="1">
    <citation type="submission" date="2015-07" db="EMBL/GenBank/DDBJ databases">
        <title>MeaNS - Measles Nucleotide Surveillance Program.</title>
        <authorList>
            <person name="Tran T."/>
            <person name="Druce J."/>
        </authorList>
    </citation>
    <scope>NUCLEOTIDE SEQUENCE</scope>
    <source>
        <strain evidence="2">UCB-OBI-ISO-001</strain>
        <tissue evidence="2">Gonad</tissue>
    </source>
</reference>
<accession>A0A0L8G0H2</accession>
<evidence type="ECO:0000313" key="2">
    <source>
        <dbReference type="EMBL" id="KOF70521.1"/>
    </source>
</evidence>
<gene>
    <name evidence="2" type="ORF">OCBIM_22002711mg</name>
</gene>
<protein>
    <submittedName>
        <fullName evidence="2">Uncharacterized protein</fullName>
    </submittedName>
</protein>
<evidence type="ECO:0000256" key="1">
    <source>
        <dbReference type="SAM" id="Phobius"/>
    </source>
</evidence>
<keyword evidence="1" id="KW-1133">Transmembrane helix</keyword>
<dbReference type="AlphaFoldDB" id="A0A0L8G0H2"/>
<proteinExistence type="predicted"/>
<keyword evidence="1" id="KW-0812">Transmembrane</keyword>
<organism evidence="2">
    <name type="scientific">Octopus bimaculoides</name>
    <name type="common">California two-spotted octopus</name>
    <dbReference type="NCBI Taxonomy" id="37653"/>
    <lineage>
        <taxon>Eukaryota</taxon>
        <taxon>Metazoa</taxon>
        <taxon>Spiralia</taxon>
        <taxon>Lophotrochozoa</taxon>
        <taxon>Mollusca</taxon>
        <taxon>Cephalopoda</taxon>
        <taxon>Coleoidea</taxon>
        <taxon>Octopodiformes</taxon>
        <taxon>Octopoda</taxon>
        <taxon>Incirrata</taxon>
        <taxon>Octopodidae</taxon>
        <taxon>Octopus</taxon>
    </lineage>
</organism>
<keyword evidence="1" id="KW-0472">Membrane</keyword>
<name>A0A0L8G0H2_OCTBM</name>
<sequence length="83" mass="10109">MYCNIILVMTFFQVLPIFMKFLKQNNQYKWKTKAQYSFDKYGTLQLVEYLIFKSTMQTLANKLDFCFEQNILSFQRYVIVGKY</sequence>